<dbReference type="GO" id="GO:0005829">
    <property type="term" value="C:cytosol"/>
    <property type="evidence" value="ECO:0007669"/>
    <property type="project" value="TreeGrafter"/>
</dbReference>
<organism evidence="11 12">
    <name type="scientific">Rubrimonas cliftonensis</name>
    <dbReference type="NCBI Taxonomy" id="89524"/>
    <lineage>
        <taxon>Bacteria</taxon>
        <taxon>Pseudomonadati</taxon>
        <taxon>Pseudomonadota</taxon>
        <taxon>Alphaproteobacteria</taxon>
        <taxon>Rhodobacterales</taxon>
        <taxon>Paracoccaceae</taxon>
        <taxon>Rubrimonas</taxon>
    </lineage>
</organism>
<feature type="active site" description="Proton acceptor" evidence="8">
    <location>
        <position position="62"/>
    </location>
</feature>
<dbReference type="Gene3D" id="2.60.120.10">
    <property type="entry name" value="Jelly Rolls"/>
    <property type="match status" value="1"/>
</dbReference>
<sequence>MRVSRAAMPEVAIIETDAVQDERGAFARLVCVEALAAAGLPFRPVQISRSCNRRAGTLRGMHLQRAPHGETKLVQALRGRAFDVALDLRPGPGFGRWCAVELRPGRAVMIPKGFAHGFLTLEDETELLYATDHPWTPGAEAGVRWDDPAFAIGWPEPPRALSPRDAAHPLRDGSAAPAA</sequence>
<feature type="active site" description="Proton donor" evidence="8">
    <location>
        <position position="129"/>
    </location>
</feature>
<feature type="region of interest" description="Disordered" evidence="10">
    <location>
        <begin position="156"/>
        <end position="179"/>
    </location>
</feature>
<feature type="site" description="Participates in a stacking interaction with the thymidine ring of dTDP-4-oxo-6-deoxyglucose" evidence="9">
    <location>
        <position position="135"/>
    </location>
</feature>
<accession>A0A1H4G6N9</accession>
<name>A0A1H4G6N9_9RHOB</name>
<evidence type="ECO:0000256" key="10">
    <source>
        <dbReference type="SAM" id="MobiDB-lite"/>
    </source>
</evidence>
<dbReference type="AlphaFoldDB" id="A0A1H4G6N9"/>
<evidence type="ECO:0000256" key="9">
    <source>
        <dbReference type="PIRSR" id="PIRSR600888-3"/>
    </source>
</evidence>
<evidence type="ECO:0000256" key="3">
    <source>
        <dbReference type="ARBA" id="ARBA00012098"/>
    </source>
</evidence>
<dbReference type="CDD" id="cd00438">
    <property type="entry name" value="cupin_RmlC"/>
    <property type="match status" value="1"/>
</dbReference>
<dbReference type="EMBL" id="FNQM01000040">
    <property type="protein sequence ID" value="SEB05303.1"/>
    <property type="molecule type" value="Genomic_DNA"/>
</dbReference>
<dbReference type="PANTHER" id="PTHR21047:SF2">
    <property type="entry name" value="THYMIDINE DIPHOSPHO-4-KETO-RHAMNOSE 3,5-EPIMERASE"/>
    <property type="match status" value="1"/>
</dbReference>
<dbReference type="OrthoDB" id="9800680at2"/>
<dbReference type="InterPro" id="IPR014710">
    <property type="entry name" value="RmlC-like_jellyroll"/>
</dbReference>
<evidence type="ECO:0000313" key="11">
    <source>
        <dbReference type="EMBL" id="SEB05303.1"/>
    </source>
</evidence>
<dbReference type="RefSeq" id="WP_093256722.1">
    <property type="nucleotide sequence ID" value="NZ_FNQM01000040.1"/>
</dbReference>
<dbReference type="EC" id="5.1.3.13" evidence="3"/>
<dbReference type="PANTHER" id="PTHR21047">
    <property type="entry name" value="DTDP-6-DEOXY-D-GLUCOSE-3,5 EPIMERASE"/>
    <property type="match status" value="1"/>
</dbReference>
<dbReference type="STRING" id="89524.SAMN05444370_1405"/>
<dbReference type="GO" id="GO:0008830">
    <property type="term" value="F:dTDP-4-dehydrorhamnose 3,5-epimerase activity"/>
    <property type="evidence" value="ECO:0007669"/>
    <property type="project" value="UniProtKB-EC"/>
</dbReference>
<evidence type="ECO:0000256" key="1">
    <source>
        <dbReference type="ARBA" id="ARBA00001298"/>
    </source>
</evidence>
<evidence type="ECO:0000256" key="6">
    <source>
        <dbReference type="ARBA" id="ARBA00031424"/>
    </source>
</evidence>
<comment type="catalytic activity">
    <reaction evidence="1">
        <text>dTDP-4-dehydro-6-deoxy-alpha-D-glucose = dTDP-4-dehydro-beta-L-rhamnose</text>
        <dbReference type="Rhea" id="RHEA:16969"/>
        <dbReference type="ChEBI" id="CHEBI:57649"/>
        <dbReference type="ChEBI" id="CHEBI:62830"/>
        <dbReference type="EC" id="5.1.3.13"/>
    </reaction>
</comment>
<dbReference type="Proteomes" id="UP000198703">
    <property type="component" value="Unassembled WGS sequence"/>
</dbReference>
<protein>
    <recommendedName>
        <fullName evidence="4">dTDP-4-dehydrorhamnose 3,5-epimerase</fullName>
        <ecNumber evidence="3">5.1.3.13</ecNumber>
    </recommendedName>
    <alternativeName>
        <fullName evidence="6">Thymidine diphospho-4-keto-rhamnose 3,5-epimerase</fullName>
    </alternativeName>
    <alternativeName>
        <fullName evidence="5">dTDP-4-keto-6-deoxyglucose 3,5-epimerase</fullName>
    </alternativeName>
    <alternativeName>
        <fullName evidence="7">dTDP-6-deoxy-D-xylo-4-hexulose 3,5-epimerase</fullName>
    </alternativeName>
</protein>
<dbReference type="InterPro" id="IPR000888">
    <property type="entry name" value="RmlC-like"/>
</dbReference>
<evidence type="ECO:0000256" key="2">
    <source>
        <dbReference type="ARBA" id="ARBA00001997"/>
    </source>
</evidence>
<evidence type="ECO:0000256" key="4">
    <source>
        <dbReference type="ARBA" id="ARBA00019595"/>
    </source>
</evidence>
<comment type="function">
    <text evidence="2">Catalyzes the epimerization of the C3' and C5'positions of dTDP-6-deoxy-D-xylo-4-hexulose, forming dTDP-6-deoxy-L-lyxo-4-hexulose.</text>
</comment>
<dbReference type="SUPFAM" id="SSF51182">
    <property type="entry name" value="RmlC-like cupins"/>
    <property type="match status" value="1"/>
</dbReference>
<evidence type="ECO:0000256" key="5">
    <source>
        <dbReference type="ARBA" id="ARBA00029758"/>
    </source>
</evidence>
<evidence type="ECO:0000313" key="12">
    <source>
        <dbReference type="Proteomes" id="UP000198703"/>
    </source>
</evidence>
<dbReference type="GO" id="GO:0000271">
    <property type="term" value="P:polysaccharide biosynthetic process"/>
    <property type="evidence" value="ECO:0007669"/>
    <property type="project" value="TreeGrafter"/>
</dbReference>
<keyword evidence="12" id="KW-1185">Reference proteome</keyword>
<dbReference type="GO" id="GO:0019305">
    <property type="term" value="P:dTDP-rhamnose biosynthetic process"/>
    <property type="evidence" value="ECO:0007669"/>
    <property type="project" value="TreeGrafter"/>
</dbReference>
<evidence type="ECO:0000256" key="8">
    <source>
        <dbReference type="PIRSR" id="PIRSR600888-1"/>
    </source>
</evidence>
<proteinExistence type="predicted"/>
<dbReference type="InterPro" id="IPR011051">
    <property type="entry name" value="RmlC_Cupin_sf"/>
</dbReference>
<reference evidence="11 12" key="1">
    <citation type="submission" date="2016-10" db="EMBL/GenBank/DDBJ databases">
        <authorList>
            <person name="de Groot N.N."/>
        </authorList>
    </citation>
    <scope>NUCLEOTIDE SEQUENCE [LARGE SCALE GENOMIC DNA]</scope>
    <source>
        <strain evidence="11 12">DSM 15345</strain>
    </source>
</reference>
<evidence type="ECO:0000256" key="7">
    <source>
        <dbReference type="ARBA" id="ARBA00033311"/>
    </source>
</evidence>
<gene>
    <name evidence="11" type="ORF">SAMN05444370_1405</name>
</gene>
<dbReference type="Pfam" id="PF00908">
    <property type="entry name" value="dTDP_sugar_isom"/>
    <property type="match status" value="1"/>
</dbReference>